<dbReference type="AlphaFoldDB" id="A0A329QU79"/>
<proteinExistence type="predicted"/>
<sequence length="94" mass="10373">MTRPQARSCPRWCDFADQGGHSGNHVAHIGEIMLPRNAAVFAVAVTAESDSQRPYCVLTLAARQFSPYNRAILSWDMAERLAGLLLHGKRSYAS</sequence>
<gene>
    <name evidence="1" type="ORF">DPM12_08140</name>
</gene>
<keyword evidence="2" id="KW-1185">Reference proteome</keyword>
<dbReference type="EMBL" id="QMIG01000005">
    <property type="protein sequence ID" value="RAW15611.1"/>
    <property type="molecule type" value="Genomic_DNA"/>
</dbReference>
<name>A0A329QU79_9ACTN</name>
<comment type="caution">
    <text evidence="1">The sequence shown here is derived from an EMBL/GenBank/DDBJ whole genome shotgun (WGS) entry which is preliminary data.</text>
</comment>
<reference evidence="1 2" key="1">
    <citation type="submission" date="2018-06" db="EMBL/GenBank/DDBJ databases">
        <title>Phytoactinopolyspora halophila sp. nov., a novel halophilic actinomycete isolated from a saline soil in China.</title>
        <authorList>
            <person name="Tang S.-K."/>
        </authorList>
    </citation>
    <scope>NUCLEOTIDE SEQUENCE [LARGE SCALE GENOMIC DNA]</scope>
    <source>
        <strain evidence="1 2">YIM 96934</strain>
    </source>
</reference>
<organism evidence="1 2">
    <name type="scientific">Phytoactinopolyspora halophila</name>
    <dbReference type="NCBI Taxonomy" id="1981511"/>
    <lineage>
        <taxon>Bacteria</taxon>
        <taxon>Bacillati</taxon>
        <taxon>Actinomycetota</taxon>
        <taxon>Actinomycetes</taxon>
        <taxon>Jiangellales</taxon>
        <taxon>Jiangellaceae</taxon>
        <taxon>Phytoactinopolyspora</taxon>
    </lineage>
</organism>
<dbReference type="Proteomes" id="UP000250462">
    <property type="component" value="Unassembled WGS sequence"/>
</dbReference>
<evidence type="ECO:0000313" key="1">
    <source>
        <dbReference type="EMBL" id="RAW15611.1"/>
    </source>
</evidence>
<accession>A0A329QU79</accession>
<evidence type="ECO:0000313" key="2">
    <source>
        <dbReference type="Proteomes" id="UP000250462"/>
    </source>
</evidence>
<dbReference type="RefSeq" id="WP_112257812.1">
    <property type="nucleotide sequence ID" value="NZ_QMIG01000005.1"/>
</dbReference>
<protein>
    <submittedName>
        <fullName evidence="1">Uncharacterized protein</fullName>
    </submittedName>
</protein>